<comment type="caution">
    <text evidence="2">The sequence shown here is derived from an EMBL/GenBank/DDBJ whole genome shotgun (WGS) entry which is preliminary data.</text>
</comment>
<evidence type="ECO:0000256" key="1">
    <source>
        <dbReference type="SAM" id="MobiDB-lite"/>
    </source>
</evidence>
<dbReference type="AlphaFoldDB" id="A0A512H877"/>
<protein>
    <submittedName>
        <fullName evidence="2">Uncharacterized protein</fullName>
    </submittedName>
</protein>
<organism evidence="2 3">
    <name type="scientific">Pararhodospirillum oryzae</name>
    <dbReference type="NCBI Taxonomy" id="478448"/>
    <lineage>
        <taxon>Bacteria</taxon>
        <taxon>Pseudomonadati</taxon>
        <taxon>Pseudomonadota</taxon>
        <taxon>Alphaproteobacteria</taxon>
        <taxon>Rhodospirillales</taxon>
        <taxon>Rhodospirillaceae</taxon>
        <taxon>Pararhodospirillum</taxon>
    </lineage>
</organism>
<sequence length="103" mass="10793">MSISRNMSGVRSKAQYDGSAGHAGATRRALAPRLPRAVRVPLPGAGVKHRGIRFAPASGGGTETVACTDRAALPEGGACVSLGRFFLWWRRVPALAILVPSLE</sequence>
<reference evidence="2 3" key="1">
    <citation type="submission" date="2019-07" db="EMBL/GenBank/DDBJ databases">
        <title>Whole genome shotgun sequence of Rhodospirillum oryzae NBRC 107573.</title>
        <authorList>
            <person name="Hosoyama A."/>
            <person name="Uohara A."/>
            <person name="Ohji S."/>
            <person name="Ichikawa N."/>
        </authorList>
    </citation>
    <scope>NUCLEOTIDE SEQUENCE [LARGE SCALE GENOMIC DNA]</scope>
    <source>
        <strain evidence="2 3">NBRC 107573</strain>
    </source>
</reference>
<dbReference type="Proteomes" id="UP000321567">
    <property type="component" value="Unassembled WGS sequence"/>
</dbReference>
<feature type="region of interest" description="Disordered" evidence="1">
    <location>
        <begin position="1"/>
        <end position="32"/>
    </location>
</feature>
<keyword evidence="3" id="KW-1185">Reference proteome</keyword>
<proteinExistence type="predicted"/>
<evidence type="ECO:0000313" key="2">
    <source>
        <dbReference type="EMBL" id="GEO81641.1"/>
    </source>
</evidence>
<gene>
    <name evidence="2" type="ORF">ROR02_17720</name>
</gene>
<accession>A0A512H877</accession>
<name>A0A512H877_9PROT</name>
<dbReference type="EMBL" id="BJZO01000043">
    <property type="protein sequence ID" value="GEO81641.1"/>
    <property type="molecule type" value="Genomic_DNA"/>
</dbReference>
<evidence type="ECO:0000313" key="3">
    <source>
        <dbReference type="Proteomes" id="UP000321567"/>
    </source>
</evidence>